<evidence type="ECO:0000313" key="1">
    <source>
        <dbReference type="EMBL" id="OGE19683.1"/>
    </source>
</evidence>
<protein>
    <submittedName>
        <fullName evidence="1">Uncharacterized protein</fullName>
    </submittedName>
</protein>
<dbReference type="EMBL" id="MFCR01000002">
    <property type="protein sequence ID" value="OGE19683.1"/>
    <property type="molecule type" value="Genomic_DNA"/>
</dbReference>
<reference evidence="1 2" key="1">
    <citation type="journal article" date="2016" name="Nat. Commun.">
        <title>Thousands of microbial genomes shed light on interconnected biogeochemical processes in an aquifer system.</title>
        <authorList>
            <person name="Anantharaman K."/>
            <person name="Brown C.T."/>
            <person name="Hug L.A."/>
            <person name="Sharon I."/>
            <person name="Castelle C.J."/>
            <person name="Probst A.J."/>
            <person name="Thomas B.C."/>
            <person name="Singh A."/>
            <person name="Wilkins M.J."/>
            <person name="Karaoz U."/>
            <person name="Brodie E.L."/>
            <person name="Williams K.H."/>
            <person name="Hubbard S.S."/>
            <person name="Banfield J.F."/>
        </authorList>
    </citation>
    <scope>NUCLEOTIDE SEQUENCE [LARGE SCALE GENOMIC DNA]</scope>
</reference>
<evidence type="ECO:0000313" key="2">
    <source>
        <dbReference type="Proteomes" id="UP000176336"/>
    </source>
</evidence>
<dbReference type="Proteomes" id="UP000176336">
    <property type="component" value="Unassembled WGS sequence"/>
</dbReference>
<name>A0A1F5ITK3_9BACT</name>
<accession>A0A1F5ITK3</accession>
<proteinExistence type="predicted"/>
<comment type="caution">
    <text evidence="1">The sequence shown here is derived from an EMBL/GenBank/DDBJ whole genome shotgun (WGS) entry which is preliminary data.</text>
</comment>
<sequence length="94" mass="10593">MQTTQDRVQKLVTFSPKLYNSAVARANSLGIPFAEYVRHTLIKDVEESNKNLPMVDTETEKRIGQSLKDLEAGRYTLVDPSDEKALNAVLNIKE</sequence>
<organism evidence="1 2">
    <name type="scientific">Candidatus Daviesbacteria bacterium RIFCSPHIGHO2_01_FULL_41_23</name>
    <dbReference type="NCBI Taxonomy" id="1797764"/>
    <lineage>
        <taxon>Bacteria</taxon>
        <taxon>Candidatus Daviesiibacteriota</taxon>
    </lineage>
</organism>
<dbReference type="AlphaFoldDB" id="A0A1F5ITK3"/>
<gene>
    <name evidence="1" type="ORF">A2871_03420</name>
</gene>